<gene>
    <name evidence="2" type="primary">Cnig_chr_X.g24862</name>
    <name evidence="2" type="ORF">B9Z55_024862</name>
</gene>
<organism evidence="2 3">
    <name type="scientific">Caenorhabditis nigoni</name>
    <dbReference type="NCBI Taxonomy" id="1611254"/>
    <lineage>
        <taxon>Eukaryota</taxon>
        <taxon>Metazoa</taxon>
        <taxon>Ecdysozoa</taxon>
        <taxon>Nematoda</taxon>
        <taxon>Chromadorea</taxon>
        <taxon>Rhabditida</taxon>
        <taxon>Rhabditina</taxon>
        <taxon>Rhabditomorpha</taxon>
        <taxon>Rhabditoidea</taxon>
        <taxon>Rhabditidae</taxon>
        <taxon>Peloderinae</taxon>
        <taxon>Caenorhabditis</taxon>
    </lineage>
</organism>
<accession>A0A2G5SWC6</accession>
<feature type="region of interest" description="Disordered" evidence="1">
    <location>
        <begin position="83"/>
        <end position="111"/>
    </location>
</feature>
<sequence length="391" mass="44747">MKVGEDVRIDIRRHTQHLMLGYQQSENLYKLIQLAKRSDVPPKLFYNFKTVSEAQKLLLSNKEDVCKRAKRLLKNIKRREEKSLINNNTDQDKNRNVPSKETRLQESSSKMHLVCSPSNMDGSPLLNEAIPAVVKSPISPKEIVIQHIPNEDMFQRRNEKTPVYSGKQKKVRQICEDSQDKCTLIEKMIIGSKDDFSNIELHLGELSVKDLLKFVRRNPRFAMEADVIFANHLAKDYPKNYAPYRYQDGEICLRKLYEKFAEKIGKSEKDSKKLEGIVQTFQRKESTVNQLQLIDAINPNANRRRIQNKSVPRSLPTGVLKRSSTSPGETAALGILFENFFPVTTNDTVGPISKVPAKIVKSAPKKIKPAPPAPMFAKSMAMYKKHKKMSR</sequence>
<name>A0A2G5SWC6_9PELO</name>
<dbReference type="Proteomes" id="UP000230233">
    <property type="component" value="Chromosome X"/>
</dbReference>
<evidence type="ECO:0000313" key="3">
    <source>
        <dbReference type="Proteomes" id="UP000230233"/>
    </source>
</evidence>
<feature type="compositionally biased region" description="Basic and acidic residues" evidence="1">
    <location>
        <begin position="90"/>
        <end position="104"/>
    </location>
</feature>
<proteinExistence type="predicted"/>
<protein>
    <submittedName>
        <fullName evidence="2">Uncharacterized protein</fullName>
    </submittedName>
</protein>
<evidence type="ECO:0000313" key="2">
    <source>
        <dbReference type="EMBL" id="PIC19243.1"/>
    </source>
</evidence>
<dbReference type="EMBL" id="PDUG01000006">
    <property type="protein sequence ID" value="PIC19243.1"/>
    <property type="molecule type" value="Genomic_DNA"/>
</dbReference>
<comment type="caution">
    <text evidence="2">The sequence shown here is derived from an EMBL/GenBank/DDBJ whole genome shotgun (WGS) entry which is preliminary data.</text>
</comment>
<keyword evidence="3" id="KW-1185">Reference proteome</keyword>
<reference evidence="3" key="1">
    <citation type="submission" date="2017-10" db="EMBL/GenBank/DDBJ databases">
        <title>Rapid genome shrinkage in a self-fertile nematode reveals novel sperm competition proteins.</title>
        <authorList>
            <person name="Yin D."/>
            <person name="Schwarz E.M."/>
            <person name="Thomas C.G."/>
            <person name="Felde R.L."/>
            <person name="Korf I.F."/>
            <person name="Cutter A.D."/>
            <person name="Schartner C.M."/>
            <person name="Ralston E.J."/>
            <person name="Meyer B.J."/>
            <person name="Haag E.S."/>
        </authorList>
    </citation>
    <scope>NUCLEOTIDE SEQUENCE [LARGE SCALE GENOMIC DNA]</scope>
    <source>
        <strain evidence="3">JU1422</strain>
    </source>
</reference>
<evidence type="ECO:0000256" key="1">
    <source>
        <dbReference type="SAM" id="MobiDB-lite"/>
    </source>
</evidence>
<dbReference type="OrthoDB" id="10344575at2759"/>
<dbReference type="AlphaFoldDB" id="A0A2G5SWC6"/>